<sequence>MPMWMSLSFQDSNSMFMENLMFLHDQIMVFLMSITALILYLMVTFYTSSFFWRKNLEHQDIEIFWTSLPAVILTMMATPSLKVLYFSEEVVSPSMTLKTIGHQWFWSYEYSEMKKIQFDSYMLNDSIPRLIQTNNHIVCPSKTPIRLIVTSTDVIHSWTIPSLGVKADAIPGRLNQLFLLVSRPGIYTGQCSEICGTNHSFMPITLSSIPSSEFLKSIKNI</sequence>
<evidence type="ECO:0000256" key="12">
    <source>
        <dbReference type="ARBA" id="ARBA00022982"/>
    </source>
</evidence>
<evidence type="ECO:0000256" key="5">
    <source>
        <dbReference type="ARBA" id="ARBA00022448"/>
    </source>
</evidence>
<dbReference type="PANTHER" id="PTHR22888">
    <property type="entry name" value="CYTOCHROME C OXIDASE, SUBUNIT II"/>
    <property type="match status" value="1"/>
</dbReference>
<evidence type="ECO:0000256" key="1">
    <source>
        <dbReference type="ARBA" id="ARBA00004448"/>
    </source>
</evidence>
<evidence type="ECO:0000259" key="20">
    <source>
        <dbReference type="PROSITE" id="PS50857"/>
    </source>
</evidence>
<keyword evidence="5 18" id="KW-0813">Transport</keyword>
<proteinExistence type="inferred from homology"/>
<gene>
    <name evidence="22" type="primary">cox2</name>
</gene>
<evidence type="ECO:0000256" key="18">
    <source>
        <dbReference type="RuleBase" id="RU000457"/>
    </source>
</evidence>
<evidence type="ECO:0000256" key="15">
    <source>
        <dbReference type="ARBA" id="ARBA00023128"/>
    </source>
</evidence>
<comment type="function">
    <text evidence="18">Component of the cytochrome c oxidase, the last enzyme in the mitochondrial electron transport chain which drives oxidative phosphorylation. The respiratory chain contains 3 multisubunit complexes succinate dehydrogenase (complex II, CII), ubiquinol-cytochrome c oxidoreductase (cytochrome b-c1 complex, complex III, CIII) and cytochrome c oxidase (complex IV, CIV), that cooperate to transfer electrons derived from NADH and succinate to molecular oxygen, creating an electrochemical gradient over the inner membrane that drives transmembrane transport and the ATP synthase. Cytochrome c oxidase is the component of the respiratory chain that catalyzes the reduction of oxygen to water. Electrons originating from reduced cytochrome c in the intermembrane space (IMS) are transferred via the dinuclear copper A center (CU(A)) of subunit 2 and heme A of subunit 1 to the active site in subunit 1, a binuclear center (BNC) formed by heme A3 and copper B (CU(B)). The BNC reduces molecular oxygen to 2 water molecules using 4 electrons from cytochrome c in the IMS and 4 protons from the mitochondrial matrix.</text>
</comment>
<dbReference type="RefSeq" id="YP_002003289.1">
    <property type="nucleotide sequence ID" value="NC_011036.1"/>
</dbReference>
<dbReference type="GO" id="GO:0016491">
    <property type="term" value="F:oxidoreductase activity"/>
    <property type="evidence" value="ECO:0007669"/>
    <property type="project" value="InterPro"/>
</dbReference>
<dbReference type="CTD" id="4513"/>
<keyword evidence="9 18" id="KW-0999">Mitochondrion inner membrane</keyword>
<keyword evidence="12 18" id="KW-0249">Electron transport</keyword>
<evidence type="ECO:0000256" key="2">
    <source>
        <dbReference type="ARBA" id="ARBA00007866"/>
    </source>
</evidence>
<evidence type="ECO:0000256" key="19">
    <source>
        <dbReference type="SAM" id="Phobius"/>
    </source>
</evidence>
<reference evidence="22" key="1">
    <citation type="journal article" date="2009" name="Exp. Appl. Acarol.">
        <title>Mitochondrial genome sequence of Unionicola foili (Acari: Unionicolidae): a unique gene order with implications for phylogenetic inference.</title>
        <authorList>
            <person name="Ernsting B.R."/>
            <person name="Edwards D.D."/>
            <person name="Aldred K.J."/>
            <person name="Fites J.S."/>
            <person name="Neff C.R."/>
        </authorList>
    </citation>
    <scope>NUCLEOTIDE SEQUENCE</scope>
</reference>
<geneLocation type="mitochondrion" evidence="22"/>
<keyword evidence="13 19" id="KW-1133">Transmembrane helix</keyword>
<dbReference type="Gene3D" id="2.60.40.420">
    <property type="entry name" value="Cupredoxins - blue copper proteins"/>
    <property type="match status" value="1"/>
</dbReference>
<dbReference type="PROSITE" id="PS50857">
    <property type="entry name" value="COX2_CUA"/>
    <property type="match status" value="1"/>
</dbReference>
<evidence type="ECO:0000256" key="16">
    <source>
        <dbReference type="ARBA" id="ARBA00023136"/>
    </source>
</evidence>
<evidence type="ECO:0000256" key="10">
    <source>
        <dbReference type="ARBA" id="ARBA00022842"/>
    </source>
</evidence>
<dbReference type="PRINTS" id="PR01166">
    <property type="entry name" value="CYCOXIDASEII"/>
</dbReference>
<evidence type="ECO:0000256" key="11">
    <source>
        <dbReference type="ARBA" id="ARBA00022967"/>
    </source>
</evidence>
<dbReference type="InterPro" id="IPR011759">
    <property type="entry name" value="Cyt_c_oxidase_su2_TM_dom"/>
</dbReference>
<evidence type="ECO:0000313" key="22">
    <source>
        <dbReference type="EMBL" id="ACF19637.1"/>
    </source>
</evidence>
<evidence type="ECO:0000259" key="21">
    <source>
        <dbReference type="PROSITE" id="PS50999"/>
    </source>
</evidence>
<feature type="domain" description="Cytochrome oxidase subunit II copper A binding" evidence="20">
    <location>
        <begin position="92"/>
        <end position="220"/>
    </location>
</feature>
<dbReference type="PROSITE" id="PS00078">
    <property type="entry name" value="COX2"/>
    <property type="match status" value="1"/>
</dbReference>
<protein>
    <recommendedName>
        <fullName evidence="4 18">Cytochrome c oxidase subunit 2</fullName>
    </recommendedName>
</protein>
<comment type="cofactor">
    <cofactor evidence="18">
        <name>Cu cation</name>
        <dbReference type="ChEBI" id="CHEBI:23378"/>
    </cofactor>
    <text evidence="18">Binds a copper A center.</text>
</comment>
<evidence type="ECO:0000256" key="8">
    <source>
        <dbReference type="ARBA" id="ARBA00022723"/>
    </source>
</evidence>
<keyword evidence="7 18" id="KW-0812">Transmembrane</keyword>
<dbReference type="InterPro" id="IPR002429">
    <property type="entry name" value="CcO_II-like_C"/>
</dbReference>
<keyword evidence="14 18" id="KW-0186">Copper</keyword>
<evidence type="ECO:0000256" key="14">
    <source>
        <dbReference type="ARBA" id="ARBA00023008"/>
    </source>
</evidence>
<accession>B3W610</accession>
<feature type="domain" description="Cytochrome oxidase subunit II transmembrane region profile" evidence="21">
    <location>
        <begin position="1"/>
        <end position="91"/>
    </location>
</feature>
<evidence type="ECO:0000256" key="13">
    <source>
        <dbReference type="ARBA" id="ARBA00022989"/>
    </source>
</evidence>
<dbReference type="GO" id="GO:0042773">
    <property type="term" value="P:ATP synthesis coupled electron transport"/>
    <property type="evidence" value="ECO:0007669"/>
    <property type="project" value="TreeGrafter"/>
</dbReference>
<dbReference type="EMBL" id="EU856396">
    <property type="protein sequence ID" value="ACF19637.1"/>
    <property type="molecule type" value="Genomic_DNA"/>
</dbReference>
<dbReference type="InterPro" id="IPR045187">
    <property type="entry name" value="CcO_II"/>
</dbReference>
<dbReference type="Gene3D" id="1.10.287.90">
    <property type="match status" value="1"/>
</dbReference>
<dbReference type="SUPFAM" id="SSF81464">
    <property type="entry name" value="Cytochrome c oxidase subunit II-like, transmembrane region"/>
    <property type="match status" value="1"/>
</dbReference>
<comment type="subcellular location">
    <subcellularLocation>
        <location evidence="1 18">Mitochondrion inner membrane</location>
        <topology evidence="1 18">Multi-pass membrane protein</topology>
    </subcellularLocation>
</comment>
<comment type="catalytic activity">
    <reaction evidence="17">
        <text>4 Fe(II)-[cytochrome c] + O2 + 8 H(+)(in) = 4 Fe(III)-[cytochrome c] + 2 H2O + 4 H(+)(out)</text>
        <dbReference type="Rhea" id="RHEA:11436"/>
        <dbReference type="Rhea" id="RHEA-COMP:10350"/>
        <dbReference type="Rhea" id="RHEA-COMP:14399"/>
        <dbReference type="ChEBI" id="CHEBI:15377"/>
        <dbReference type="ChEBI" id="CHEBI:15378"/>
        <dbReference type="ChEBI" id="CHEBI:15379"/>
        <dbReference type="ChEBI" id="CHEBI:29033"/>
        <dbReference type="ChEBI" id="CHEBI:29034"/>
        <dbReference type="EC" id="7.1.1.9"/>
    </reaction>
    <physiologicalReaction direction="left-to-right" evidence="17">
        <dbReference type="Rhea" id="RHEA:11437"/>
    </physiologicalReaction>
</comment>
<feature type="transmembrane region" description="Helical" evidence="19">
    <location>
        <begin position="21"/>
        <end position="43"/>
    </location>
</feature>
<evidence type="ECO:0000256" key="3">
    <source>
        <dbReference type="ARBA" id="ARBA00011164"/>
    </source>
</evidence>
<dbReference type="InterPro" id="IPR014222">
    <property type="entry name" value="Cyt_c_oxidase_su2"/>
</dbReference>
<organism evidence="22">
    <name type="scientific">Unionicola foili</name>
    <dbReference type="NCBI Taxonomy" id="350889"/>
    <lineage>
        <taxon>Eukaryota</taxon>
        <taxon>Metazoa</taxon>
        <taxon>Ecdysozoa</taxon>
        <taxon>Arthropoda</taxon>
        <taxon>Chelicerata</taxon>
        <taxon>Arachnida</taxon>
        <taxon>Acari</taxon>
        <taxon>Acariformes</taxon>
        <taxon>Trombidiformes</taxon>
        <taxon>Prostigmata</taxon>
        <taxon>Anystina</taxon>
        <taxon>Parasitengona</taxon>
        <taxon>Hydracarina</taxon>
        <taxon>Hygrobatoidea</taxon>
        <taxon>Unionicolidae</taxon>
        <taxon>Unionicolinae</taxon>
        <taxon>Unionicola</taxon>
        <taxon>Parasitatax</taxon>
    </lineage>
</organism>
<dbReference type="Pfam" id="PF02790">
    <property type="entry name" value="COX2_TM"/>
    <property type="match status" value="1"/>
</dbReference>
<dbReference type="InterPro" id="IPR036257">
    <property type="entry name" value="Cyt_c_oxidase_su2_TM_sf"/>
</dbReference>
<keyword evidence="11" id="KW-1278">Translocase</keyword>
<dbReference type="PROSITE" id="PS50999">
    <property type="entry name" value="COX2_TM"/>
    <property type="match status" value="1"/>
</dbReference>
<keyword evidence="10" id="KW-0460">Magnesium</keyword>
<dbReference type="PANTHER" id="PTHR22888:SF9">
    <property type="entry name" value="CYTOCHROME C OXIDASE SUBUNIT 2"/>
    <property type="match status" value="1"/>
</dbReference>
<dbReference type="NCBIfam" id="TIGR02866">
    <property type="entry name" value="CoxB"/>
    <property type="match status" value="1"/>
</dbReference>
<evidence type="ECO:0000256" key="7">
    <source>
        <dbReference type="ARBA" id="ARBA00022692"/>
    </source>
</evidence>
<dbReference type="FunFam" id="2.60.40.420:FF:000001">
    <property type="entry name" value="Cytochrome c oxidase subunit 2"/>
    <property type="match status" value="1"/>
</dbReference>
<keyword evidence="16 18" id="KW-0472">Membrane</keyword>
<dbReference type="InterPro" id="IPR001505">
    <property type="entry name" value="Copper_CuA"/>
</dbReference>
<evidence type="ECO:0000256" key="6">
    <source>
        <dbReference type="ARBA" id="ARBA00022660"/>
    </source>
</evidence>
<dbReference type="GO" id="GO:0004129">
    <property type="term" value="F:cytochrome-c oxidase activity"/>
    <property type="evidence" value="ECO:0007669"/>
    <property type="project" value="UniProtKB-EC"/>
</dbReference>
<evidence type="ECO:0000256" key="4">
    <source>
        <dbReference type="ARBA" id="ARBA00015946"/>
    </source>
</evidence>
<keyword evidence="15 18" id="KW-0496">Mitochondrion</keyword>
<dbReference type="GeneID" id="6446617"/>
<evidence type="ECO:0000256" key="17">
    <source>
        <dbReference type="ARBA" id="ARBA00049512"/>
    </source>
</evidence>
<evidence type="ECO:0000256" key="9">
    <source>
        <dbReference type="ARBA" id="ARBA00022792"/>
    </source>
</evidence>
<feature type="transmembrane region" description="Helical" evidence="19">
    <location>
        <begin position="63"/>
        <end position="85"/>
    </location>
</feature>
<dbReference type="InterPro" id="IPR008972">
    <property type="entry name" value="Cupredoxin"/>
</dbReference>
<dbReference type="CDD" id="cd13912">
    <property type="entry name" value="CcO_II_C"/>
    <property type="match status" value="1"/>
</dbReference>
<keyword evidence="8 18" id="KW-0479">Metal-binding</keyword>
<comment type="subunit">
    <text evidence="3">Component of the cytochrome c oxidase (complex IV, CIV), a multisubunit enzyme composed of a catalytic core of 3 subunits and several supernumerary subunits. The complex exists as a monomer or a dimer and forms supercomplexes (SCs) in the inner mitochondrial membrane with ubiquinol-cytochrome c oxidoreductase (cytochrome b-c1 complex, complex III, CIII).</text>
</comment>
<dbReference type="InterPro" id="IPR034210">
    <property type="entry name" value="CcO_II_C"/>
</dbReference>
<comment type="similarity">
    <text evidence="2 18">Belongs to the cytochrome c oxidase subunit 2 family.</text>
</comment>
<name>B3W610_9ACAR</name>
<dbReference type="GO" id="GO:0005507">
    <property type="term" value="F:copper ion binding"/>
    <property type="evidence" value="ECO:0007669"/>
    <property type="project" value="InterPro"/>
</dbReference>
<dbReference type="Pfam" id="PF00116">
    <property type="entry name" value="COX2"/>
    <property type="match status" value="1"/>
</dbReference>
<keyword evidence="6 18" id="KW-0679">Respiratory chain</keyword>
<dbReference type="AlphaFoldDB" id="B3W610"/>
<dbReference type="GO" id="GO:0005743">
    <property type="term" value="C:mitochondrial inner membrane"/>
    <property type="evidence" value="ECO:0007669"/>
    <property type="project" value="UniProtKB-SubCell"/>
</dbReference>
<dbReference type="SUPFAM" id="SSF49503">
    <property type="entry name" value="Cupredoxins"/>
    <property type="match status" value="1"/>
</dbReference>